<dbReference type="eggNOG" id="ENOG502S89B">
    <property type="taxonomic scope" value="Eukaryota"/>
</dbReference>
<dbReference type="InterPro" id="IPR003615">
    <property type="entry name" value="HNH_nuc"/>
</dbReference>
<keyword evidence="2" id="KW-1185">Reference proteome</keyword>
<accession>W4JS36</accession>
<dbReference type="RefSeq" id="XP_009551286.1">
    <property type="nucleotide sequence ID" value="XM_009552991.1"/>
</dbReference>
<dbReference type="PANTHER" id="PTHR37827">
    <property type="entry name" value="TUDOR DOMAIN-CONTAINING PROTEIN"/>
    <property type="match status" value="1"/>
</dbReference>
<dbReference type="InParanoid" id="W4JS36"/>
<reference evidence="1 2" key="1">
    <citation type="journal article" date="2012" name="New Phytol.">
        <title>Insight into trade-off between wood decay and parasitism from the genome of a fungal forest pathogen.</title>
        <authorList>
            <person name="Olson A."/>
            <person name="Aerts A."/>
            <person name="Asiegbu F."/>
            <person name="Belbahri L."/>
            <person name="Bouzid O."/>
            <person name="Broberg A."/>
            <person name="Canback B."/>
            <person name="Coutinho P.M."/>
            <person name="Cullen D."/>
            <person name="Dalman K."/>
            <person name="Deflorio G."/>
            <person name="van Diepen L.T."/>
            <person name="Dunand C."/>
            <person name="Duplessis S."/>
            <person name="Durling M."/>
            <person name="Gonthier P."/>
            <person name="Grimwood J."/>
            <person name="Fossdal C.G."/>
            <person name="Hansson D."/>
            <person name="Henrissat B."/>
            <person name="Hietala A."/>
            <person name="Himmelstrand K."/>
            <person name="Hoffmeister D."/>
            <person name="Hogberg N."/>
            <person name="James T.Y."/>
            <person name="Karlsson M."/>
            <person name="Kohler A."/>
            <person name="Kues U."/>
            <person name="Lee Y.H."/>
            <person name="Lin Y.C."/>
            <person name="Lind M."/>
            <person name="Lindquist E."/>
            <person name="Lombard V."/>
            <person name="Lucas S."/>
            <person name="Lunden K."/>
            <person name="Morin E."/>
            <person name="Murat C."/>
            <person name="Park J."/>
            <person name="Raffaello T."/>
            <person name="Rouze P."/>
            <person name="Salamov A."/>
            <person name="Schmutz J."/>
            <person name="Solheim H."/>
            <person name="Stahlberg J."/>
            <person name="Velez H."/>
            <person name="de Vries R.P."/>
            <person name="Wiebenga A."/>
            <person name="Woodward S."/>
            <person name="Yakovlev I."/>
            <person name="Garbelotto M."/>
            <person name="Martin F."/>
            <person name="Grigoriev I.V."/>
            <person name="Stenlid J."/>
        </authorList>
    </citation>
    <scope>NUCLEOTIDE SEQUENCE [LARGE SCALE GENOMIC DNA]</scope>
    <source>
        <strain evidence="1 2">TC 32-1</strain>
    </source>
</reference>
<name>W4JS36_HETIT</name>
<protein>
    <recommendedName>
        <fullName evidence="3">HNH domain-containing protein</fullName>
    </recommendedName>
</protein>
<dbReference type="PANTHER" id="PTHR37827:SF1">
    <property type="entry name" value="HNH DOMAIN-CONTAINING PROTEIN"/>
    <property type="match status" value="1"/>
</dbReference>
<dbReference type="STRING" id="747525.W4JS36"/>
<organism evidence="1 2">
    <name type="scientific">Heterobasidion irregulare (strain TC 32-1)</name>
    <dbReference type="NCBI Taxonomy" id="747525"/>
    <lineage>
        <taxon>Eukaryota</taxon>
        <taxon>Fungi</taxon>
        <taxon>Dikarya</taxon>
        <taxon>Basidiomycota</taxon>
        <taxon>Agaricomycotina</taxon>
        <taxon>Agaricomycetes</taxon>
        <taxon>Russulales</taxon>
        <taxon>Bondarzewiaceae</taxon>
        <taxon>Heterobasidion</taxon>
        <taxon>Heterobasidion annosum species complex</taxon>
    </lineage>
</organism>
<evidence type="ECO:0000313" key="1">
    <source>
        <dbReference type="EMBL" id="ETW76367.1"/>
    </source>
</evidence>
<dbReference type="GeneID" id="20671381"/>
<dbReference type="AlphaFoldDB" id="W4JS36"/>
<gene>
    <name evidence="1" type="ORF">HETIRDRAFT_327993</name>
</gene>
<dbReference type="KEGG" id="hir:HETIRDRAFT_327993"/>
<proteinExistence type="predicted"/>
<dbReference type="CDD" id="cd00085">
    <property type="entry name" value="HNHc"/>
    <property type="match status" value="1"/>
</dbReference>
<evidence type="ECO:0000313" key="2">
    <source>
        <dbReference type="Proteomes" id="UP000030671"/>
    </source>
</evidence>
<dbReference type="Proteomes" id="UP000030671">
    <property type="component" value="Unassembled WGS sequence"/>
</dbReference>
<dbReference type="HOGENOM" id="CLU_074184_1_0_1"/>
<sequence length="215" mass="25120">MVSSTQYQFFKDCLARRIISQSIPTDSNEDTSQLNEFSSFLSLEVWPCLPSSICEVSFETRERLPDLDAITLDNIPVPFSDSLILYGLCDDWDAAREFLRKVLLDYVKEACAPPPVWSATRTIECEMCEREIPLTYHHLIPRSTHTKVLKKRWHPESMLNAVAWLCRPCHNAVHHVATNEELARRFYTMQLLLERDDLQRWRQYAAKQRFGVKRG</sequence>
<evidence type="ECO:0008006" key="3">
    <source>
        <dbReference type="Google" id="ProtNLM"/>
    </source>
</evidence>
<dbReference type="OrthoDB" id="4850648at2759"/>
<dbReference type="EMBL" id="KI925464">
    <property type="protein sequence ID" value="ETW76367.1"/>
    <property type="molecule type" value="Genomic_DNA"/>
</dbReference>